<dbReference type="PROSITE" id="PS00622">
    <property type="entry name" value="HTH_LUXR_1"/>
    <property type="match status" value="1"/>
</dbReference>
<dbReference type="Proteomes" id="UP001519667">
    <property type="component" value="Unassembled WGS sequence"/>
</dbReference>
<dbReference type="Gene3D" id="1.10.3210.10">
    <property type="entry name" value="Hypothetical protein af1432"/>
    <property type="match status" value="1"/>
</dbReference>
<dbReference type="SUPFAM" id="SSF46894">
    <property type="entry name" value="C-terminal effector domain of the bipartite response regulators"/>
    <property type="match status" value="1"/>
</dbReference>
<name>A0ABS5XHB3_9GAMM</name>
<dbReference type="InterPro" id="IPR000792">
    <property type="entry name" value="Tscrpt_reg_LuxR_C"/>
</dbReference>
<dbReference type="Pfam" id="PF00196">
    <property type="entry name" value="GerE"/>
    <property type="match status" value="1"/>
</dbReference>
<gene>
    <name evidence="3" type="ORF">J7302_13290</name>
</gene>
<feature type="domain" description="HTH luxR-type" evidence="1">
    <location>
        <begin position="412"/>
        <end position="477"/>
    </location>
</feature>
<dbReference type="InterPro" id="IPR003607">
    <property type="entry name" value="HD/PDEase_dom"/>
</dbReference>
<evidence type="ECO:0000259" key="2">
    <source>
        <dbReference type="PROSITE" id="PS51832"/>
    </source>
</evidence>
<evidence type="ECO:0000259" key="1">
    <source>
        <dbReference type="PROSITE" id="PS50043"/>
    </source>
</evidence>
<evidence type="ECO:0000313" key="4">
    <source>
        <dbReference type="Proteomes" id="UP001519667"/>
    </source>
</evidence>
<sequence length="479" mass="52073">MVESDYIGLEGAILALSMVGDLSMGQPLDQSRRTARLVQLLAQSCNGVGEHTEGARQVALLRWSGCTANAEGFDRLLGDDVEGRNAMLSQTLGAAGLRAMRKSAPLAVVHCEVSGDIAHTLGLSAPVEQGLRHVFEQFDGEGKPFGLRHPEVPEVVYQVMLAGDLEILSRVHGLDAALKWIASKANRRYPASLAAELSRHARDWLEALRIPEASDSEPREGGGKVPLTLVGDVIDLKLPWLAGYSRRSAELIREAARLWGLSELSTEQAAKAALIHGIGRAAVPNRIWNTTGALLDGDFEQVRLVPYWTSRSCSQIPELVVPGRLAGNAYERLDGSGYFRELESDVLKPEHRLLAAALVWQALRSERPWRPAFNDGDAERLLLKEAGQGRFDPQACQAVIAAARGESVVALGKVNSSPLTERETQILHRISIGESNKEVARQLGISPSTVRTHVESVFRKLQCTTRAAATLKALTMGFM</sequence>
<keyword evidence="4" id="KW-1185">Reference proteome</keyword>
<dbReference type="CDD" id="cd06170">
    <property type="entry name" value="LuxR_C_like"/>
    <property type="match status" value="1"/>
</dbReference>
<organism evidence="3 4">
    <name type="scientific">Metapseudomonas boanensis</name>
    <dbReference type="NCBI Taxonomy" id="2822138"/>
    <lineage>
        <taxon>Bacteria</taxon>
        <taxon>Pseudomonadati</taxon>
        <taxon>Pseudomonadota</taxon>
        <taxon>Gammaproteobacteria</taxon>
        <taxon>Pseudomonadales</taxon>
        <taxon>Pseudomonadaceae</taxon>
        <taxon>Metapseudomonas</taxon>
    </lineage>
</organism>
<feature type="domain" description="HD-GYP" evidence="2">
    <location>
        <begin position="219"/>
        <end position="415"/>
    </location>
</feature>
<evidence type="ECO:0000313" key="3">
    <source>
        <dbReference type="EMBL" id="MBT8767081.1"/>
    </source>
</evidence>
<dbReference type="PANTHER" id="PTHR45228">
    <property type="entry name" value="CYCLIC DI-GMP PHOSPHODIESTERASE TM_0186-RELATED"/>
    <property type="match status" value="1"/>
</dbReference>
<accession>A0ABS5XHB3</accession>
<dbReference type="Gene3D" id="1.10.10.10">
    <property type="entry name" value="Winged helix-like DNA-binding domain superfamily/Winged helix DNA-binding domain"/>
    <property type="match status" value="1"/>
</dbReference>
<dbReference type="InterPro" id="IPR036388">
    <property type="entry name" value="WH-like_DNA-bd_sf"/>
</dbReference>
<proteinExistence type="predicted"/>
<dbReference type="InterPro" id="IPR037522">
    <property type="entry name" value="HD_GYP_dom"/>
</dbReference>
<protein>
    <submittedName>
        <fullName evidence="3">Phosphohydrolase</fullName>
    </submittedName>
</protein>
<dbReference type="InterPro" id="IPR016032">
    <property type="entry name" value="Sig_transdc_resp-reg_C-effctor"/>
</dbReference>
<dbReference type="InterPro" id="IPR052020">
    <property type="entry name" value="Cyclic_di-GMP/3'3'-cGAMP_PDE"/>
</dbReference>
<dbReference type="EMBL" id="JAGTIS010000006">
    <property type="protein sequence ID" value="MBT8767081.1"/>
    <property type="molecule type" value="Genomic_DNA"/>
</dbReference>
<dbReference type="CDD" id="cd00077">
    <property type="entry name" value="HDc"/>
    <property type="match status" value="1"/>
</dbReference>
<comment type="caution">
    <text evidence="3">The sequence shown here is derived from an EMBL/GenBank/DDBJ whole genome shotgun (WGS) entry which is preliminary data.</text>
</comment>
<reference evidence="3 4" key="1">
    <citation type="submission" date="2021-04" db="EMBL/GenBank/DDBJ databases">
        <title>Pseudomonas boanensis sp. nov., a bacterium isolated from river water used for household purposes in Boane District, Mozambique.</title>
        <authorList>
            <person name="Nicklasson M."/>
            <person name="Martin-Rodriguez A.J."/>
            <person name="Thorell K."/>
            <person name="Neves L."/>
            <person name="Mussagy A."/>
            <person name="Rydberg H.A."/>
            <person name="Hernroth B."/>
            <person name="Svensson-Stadler L."/>
            <person name="Sjoling A."/>
        </authorList>
    </citation>
    <scope>NUCLEOTIDE SEQUENCE [LARGE SCALE GENOMIC DNA]</scope>
    <source>
        <strain evidence="3 4">DB1</strain>
    </source>
</reference>
<dbReference type="PROSITE" id="PS51832">
    <property type="entry name" value="HD_GYP"/>
    <property type="match status" value="1"/>
</dbReference>
<dbReference type="PROSITE" id="PS50043">
    <property type="entry name" value="HTH_LUXR_2"/>
    <property type="match status" value="1"/>
</dbReference>
<dbReference type="SUPFAM" id="SSF109604">
    <property type="entry name" value="HD-domain/PDEase-like"/>
    <property type="match status" value="1"/>
</dbReference>
<dbReference type="SMART" id="SM00421">
    <property type="entry name" value="HTH_LUXR"/>
    <property type="match status" value="1"/>
</dbReference>
<dbReference type="Pfam" id="PF13487">
    <property type="entry name" value="HD_5"/>
    <property type="match status" value="1"/>
</dbReference>
<dbReference type="PRINTS" id="PR00038">
    <property type="entry name" value="HTHLUXR"/>
</dbReference>
<dbReference type="RefSeq" id="WP_215375474.1">
    <property type="nucleotide sequence ID" value="NZ_JAGTIS010000006.1"/>
</dbReference>